<dbReference type="Gene3D" id="1.10.630.10">
    <property type="entry name" value="Cytochrome P450"/>
    <property type="match status" value="1"/>
</dbReference>
<dbReference type="OrthoDB" id="3934656at2759"/>
<dbReference type="GO" id="GO:0004497">
    <property type="term" value="F:monooxygenase activity"/>
    <property type="evidence" value="ECO:0007669"/>
    <property type="project" value="UniProtKB-KW"/>
</dbReference>
<dbReference type="PANTHER" id="PTHR46300:SF7">
    <property type="entry name" value="P450, PUTATIVE (EUROFUNG)-RELATED"/>
    <property type="match status" value="1"/>
</dbReference>
<dbReference type="Pfam" id="PF00067">
    <property type="entry name" value="p450"/>
    <property type="match status" value="1"/>
</dbReference>
<evidence type="ECO:0000256" key="5">
    <source>
        <dbReference type="ARBA" id="ARBA00022723"/>
    </source>
</evidence>
<dbReference type="InterPro" id="IPR001128">
    <property type="entry name" value="Cyt_P450"/>
</dbReference>
<protein>
    <submittedName>
        <fullName evidence="12">Cytochrome P450</fullName>
    </submittedName>
</protein>
<proteinExistence type="inferred from homology"/>
<dbReference type="STRING" id="230819.A0A5C3KYF3"/>
<evidence type="ECO:0000256" key="8">
    <source>
        <dbReference type="ARBA" id="ARBA00023033"/>
    </source>
</evidence>
<evidence type="ECO:0000256" key="4">
    <source>
        <dbReference type="ARBA" id="ARBA00022617"/>
    </source>
</evidence>
<dbReference type="AlphaFoldDB" id="A0A5C3KYF3"/>
<evidence type="ECO:0000313" key="12">
    <source>
        <dbReference type="EMBL" id="TFK25337.1"/>
    </source>
</evidence>
<comment type="pathway">
    <text evidence="2">Secondary metabolite biosynthesis.</text>
</comment>
<dbReference type="Proteomes" id="UP000307440">
    <property type="component" value="Unassembled WGS sequence"/>
</dbReference>
<evidence type="ECO:0000256" key="9">
    <source>
        <dbReference type="PIRSR" id="PIRSR602401-1"/>
    </source>
</evidence>
<dbReference type="GO" id="GO:0020037">
    <property type="term" value="F:heme binding"/>
    <property type="evidence" value="ECO:0007669"/>
    <property type="project" value="InterPro"/>
</dbReference>
<dbReference type="InterPro" id="IPR036396">
    <property type="entry name" value="Cyt_P450_sf"/>
</dbReference>
<organism evidence="12 13">
    <name type="scientific">Coprinopsis marcescibilis</name>
    <name type="common">Agaric fungus</name>
    <name type="synonym">Psathyrella marcescibilis</name>
    <dbReference type="NCBI Taxonomy" id="230819"/>
    <lineage>
        <taxon>Eukaryota</taxon>
        <taxon>Fungi</taxon>
        <taxon>Dikarya</taxon>
        <taxon>Basidiomycota</taxon>
        <taxon>Agaricomycotina</taxon>
        <taxon>Agaricomycetes</taxon>
        <taxon>Agaricomycetidae</taxon>
        <taxon>Agaricales</taxon>
        <taxon>Agaricineae</taxon>
        <taxon>Psathyrellaceae</taxon>
        <taxon>Coprinopsis</taxon>
    </lineage>
</organism>
<sequence>MAFELSLLDVVLTSTALIACVLSVQWSRRNRYKLPLPPGPKKMPILGNLLVMPNKDEWIQYHKWCKELSVSGYSTISSGVAHLPRMPMIKELMGWDFAFGLMDYGNDWRKHRRLMHNSFHPSAAQNYRPHVLKATHNLLNRFLKYPHTPVENLRHMVAETILSIAYGINVQEENDPFVQLAEDAMAPLITAGLPGAFLVDFFPWLKYVPEWLPGASFKRKAREWKYITSAFLENPFKTTKDAIAAGSTELSFVYESFEKLESGTNDDAYREDYIKRTAGAMYGGGTDTTSSAIANCILAFLQQPEVLAKAQREVDSVVKPGHLPDYKDQDAMPYVTAVVKEILRYRIVVPIAIPHVLSAEDEYNGYRLPANSIVIPNAWSMLNDESVYEDPFEFKPERFIGEDGRLDYSKARDPFHACWGFGRRICPARFMAFPAIWIAVASLIYVYDIEKMRDEKTGEVIEPLDEQINGLVLTPKPFVCSFKPRSKEKEELIKRVVTP</sequence>
<dbReference type="InterPro" id="IPR002401">
    <property type="entry name" value="Cyt_P450_E_grp-I"/>
</dbReference>
<keyword evidence="11" id="KW-0732">Signal</keyword>
<evidence type="ECO:0000256" key="7">
    <source>
        <dbReference type="ARBA" id="ARBA00023004"/>
    </source>
</evidence>
<keyword evidence="10" id="KW-0812">Transmembrane</keyword>
<comment type="cofactor">
    <cofactor evidence="1 9">
        <name>heme</name>
        <dbReference type="ChEBI" id="CHEBI:30413"/>
    </cofactor>
</comment>
<dbReference type="PRINTS" id="PR00463">
    <property type="entry name" value="EP450I"/>
</dbReference>
<accession>A0A5C3KYF3</accession>
<keyword evidence="7 9" id="KW-0408">Iron</keyword>
<comment type="similarity">
    <text evidence="3">Belongs to the cytochrome P450 family.</text>
</comment>
<dbReference type="GO" id="GO:0016705">
    <property type="term" value="F:oxidoreductase activity, acting on paired donors, with incorporation or reduction of molecular oxygen"/>
    <property type="evidence" value="ECO:0007669"/>
    <property type="project" value="InterPro"/>
</dbReference>
<dbReference type="InterPro" id="IPR050364">
    <property type="entry name" value="Cytochrome_P450_fung"/>
</dbReference>
<evidence type="ECO:0000256" key="6">
    <source>
        <dbReference type="ARBA" id="ARBA00023002"/>
    </source>
</evidence>
<name>A0A5C3KYF3_COPMA</name>
<keyword evidence="6" id="KW-0560">Oxidoreductase</keyword>
<feature type="binding site" description="axial binding residue" evidence="9">
    <location>
        <position position="426"/>
    </location>
    <ligand>
        <name>heme</name>
        <dbReference type="ChEBI" id="CHEBI:30413"/>
    </ligand>
    <ligandPart>
        <name>Fe</name>
        <dbReference type="ChEBI" id="CHEBI:18248"/>
    </ligandPart>
</feature>
<keyword evidence="10" id="KW-0472">Membrane</keyword>
<evidence type="ECO:0000256" key="11">
    <source>
        <dbReference type="SAM" id="SignalP"/>
    </source>
</evidence>
<feature type="transmembrane region" description="Helical" evidence="10">
    <location>
        <begin position="430"/>
        <end position="447"/>
    </location>
</feature>
<reference evidence="12 13" key="1">
    <citation type="journal article" date="2019" name="Nat. Ecol. Evol.">
        <title>Megaphylogeny resolves global patterns of mushroom evolution.</title>
        <authorList>
            <person name="Varga T."/>
            <person name="Krizsan K."/>
            <person name="Foldi C."/>
            <person name="Dima B."/>
            <person name="Sanchez-Garcia M."/>
            <person name="Sanchez-Ramirez S."/>
            <person name="Szollosi G.J."/>
            <person name="Szarkandi J.G."/>
            <person name="Papp V."/>
            <person name="Albert L."/>
            <person name="Andreopoulos W."/>
            <person name="Angelini C."/>
            <person name="Antonin V."/>
            <person name="Barry K.W."/>
            <person name="Bougher N.L."/>
            <person name="Buchanan P."/>
            <person name="Buyck B."/>
            <person name="Bense V."/>
            <person name="Catcheside P."/>
            <person name="Chovatia M."/>
            <person name="Cooper J."/>
            <person name="Damon W."/>
            <person name="Desjardin D."/>
            <person name="Finy P."/>
            <person name="Geml J."/>
            <person name="Haridas S."/>
            <person name="Hughes K."/>
            <person name="Justo A."/>
            <person name="Karasinski D."/>
            <person name="Kautmanova I."/>
            <person name="Kiss B."/>
            <person name="Kocsube S."/>
            <person name="Kotiranta H."/>
            <person name="LaButti K.M."/>
            <person name="Lechner B.E."/>
            <person name="Liimatainen K."/>
            <person name="Lipzen A."/>
            <person name="Lukacs Z."/>
            <person name="Mihaltcheva S."/>
            <person name="Morgado L.N."/>
            <person name="Niskanen T."/>
            <person name="Noordeloos M.E."/>
            <person name="Ohm R.A."/>
            <person name="Ortiz-Santana B."/>
            <person name="Ovrebo C."/>
            <person name="Racz N."/>
            <person name="Riley R."/>
            <person name="Savchenko A."/>
            <person name="Shiryaev A."/>
            <person name="Soop K."/>
            <person name="Spirin V."/>
            <person name="Szebenyi C."/>
            <person name="Tomsovsky M."/>
            <person name="Tulloss R.E."/>
            <person name="Uehling J."/>
            <person name="Grigoriev I.V."/>
            <person name="Vagvolgyi C."/>
            <person name="Papp T."/>
            <person name="Martin F.M."/>
            <person name="Miettinen O."/>
            <person name="Hibbett D.S."/>
            <person name="Nagy L.G."/>
        </authorList>
    </citation>
    <scope>NUCLEOTIDE SEQUENCE [LARGE SCALE GENOMIC DNA]</scope>
    <source>
        <strain evidence="12 13">CBS 121175</strain>
    </source>
</reference>
<keyword evidence="5 9" id="KW-0479">Metal-binding</keyword>
<dbReference type="EMBL" id="ML210187">
    <property type="protein sequence ID" value="TFK25337.1"/>
    <property type="molecule type" value="Genomic_DNA"/>
</dbReference>
<dbReference type="PANTHER" id="PTHR46300">
    <property type="entry name" value="P450, PUTATIVE (EUROFUNG)-RELATED-RELATED"/>
    <property type="match status" value="1"/>
</dbReference>
<evidence type="ECO:0000313" key="13">
    <source>
        <dbReference type="Proteomes" id="UP000307440"/>
    </source>
</evidence>
<keyword evidence="13" id="KW-1185">Reference proteome</keyword>
<evidence type="ECO:0000256" key="2">
    <source>
        <dbReference type="ARBA" id="ARBA00005179"/>
    </source>
</evidence>
<feature type="signal peptide" evidence="11">
    <location>
        <begin position="1"/>
        <end position="23"/>
    </location>
</feature>
<feature type="chain" id="PRO_5022903321" evidence="11">
    <location>
        <begin position="24"/>
        <end position="499"/>
    </location>
</feature>
<dbReference type="CDD" id="cd11065">
    <property type="entry name" value="CYP64-like"/>
    <property type="match status" value="1"/>
</dbReference>
<keyword evidence="8" id="KW-0503">Monooxygenase</keyword>
<evidence type="ECO:0000256" key="3">
    <source>
        <dbReference type="ARBA" id="ARBA00010617"/>
    </source>
</evidence>
<evidence type="ECO:0000256" key="1">
    <source>
        <dbReference type="ARBA" id="ARBA00001971"/>
    </source>
</evidence>
<keyword evidence="10" id="KW-1133">Transmembrane helix</keyword>
<gene>
    <name evidence="12" type="ORF">FA15DRAFT_693828</name>
</gene>
<dbReference type="GO" id="GO:0005506">
    <property type="term" value="F:iron ion binding"/>
    <property type="evidence" value="ECO:0007669"/>
    <property type="project" value="InterPro"/>
</dbReference>
<keyword evidence="4 9" id="KW-0349">Heme</keyword>
<evidence type="ECO:0000256" key="10">
    <source>
        <dbReference type="SAM" id="Phobius"/>
    </source>
</evidence>
<dbReference type="SUPFAM" id="SSF48264">
    <property type="entry name" value="Cytochrome P450"/>
    <property type="match status" value="1"/>
</dbReference>